<name>A0A8H9IGX6_9BURK</name>
<dbReference type="AlphaFoldDB" id="A0A8H9IGX6"/>
<dbReference type="Proteomes" id="UP000608923">
    <property type="component" value="Unassembled WGS sequence"/>
</dbReference>
<comment type="caution">
    <text evidence="1">The sequence shown here is derived from an EMBL/GenBank/DDBJ whole genome shotgun (WGS) entry which is preliminary data.</text>
</comment>
<dbReference type="EMBL" id="BMZN01000001">
    <property type="protein sequence ID" value="GHC39483.1"/>
    <property type="molecule type" value="Genomic_DNA"/>
</dbReference>
<protein>
    <submittedName>
        <fullName evidence="1">PIN domain-containing protein</fullName>
    </submittedName>
</protein>
<reference evidence="2" key="1">
    <citation type="journal article" date="2019" name="Int. J. Syst. Evol. Microbiol.">
        <title>The Global Catalogue of Microorganisms (GCM) 10K type strain sequencing project: providing services to taxonomists for standard genome sequencing and annotation.</title>
        <authorList>
            <consortium name="The Broad Institute Genomics Platform"/>
            <consortium name="The Broad Institute Genome Sequencing Center for Infectious Disease"/>
            <person name="Wu L."/>
            <person name="Ma J."/>
        </authorList>
    </citation>
    <scope>NUCLEOTIDE SEQUENCE [LARGE SCALE GENOMIC DNA]</scope>
    <source>
        <strain evidence="2">KCTC 42083</strain>
    </source>
</reference>
<dbReference type="RefSeq" id="WP_189391078.1">
    <property type="nucleotide sequence ID" value="NZ_BMZN01000001.1"/>
</dbReference>
<evidence type="ECO:0000313" key="2">
    <source>
        <dbReference type="Proteomes" id="UP000608923"/>
    </source>
</evidence>
<accession>A0A8H9IGX6</accession>
<evidence type="ECO:0000313" key="1">
    <source>
        <dbReference type="EMBL" id="GHC39483.1"/>
    </source>
</evidence>
<sequence length="201" mass="23177">MAVSLPSVLVLDTCVLISNVLRRLLLAVADEQLFKPVWSPIIGDEWRRNAGRLWKVMPTSIEEQWEALQQRYPDADLGDSSEFKKNLRYSDPKDWHVIASARLAQQHYPEHSVGILTRNLKDFNRSELRRLGISLWDPDQLLNSYMAAQPELMQRLLDDLPALMLTPEAQALDTHTLLKRDRLFALGQSYLRRQKMAEASV</sequence>
<keyword evidence="2" id="KW-1185">Reference proteome</keyword>
<organism evidence="1 2">
    <name type="scientific">Alcaligenes pakistanensis</name>
    <dbReference type="NCBI Taxonomy" id="1482717"/>
    <lineage>
        <taxon>Bacteria</taxon>
        <taxon>Pseudomonadati</taxon>
        <taxon>Pseudomonadota</taxon>
        <taxon>Betaproteobacteria</taxon>
        <taxon>Burkholderiales</taxon>
        <taxon>Alcaligenaceae</taxon>
        <taxon>Alcaligenes</taxon>
    </lineage>
</organism>
<gene>
    <name evidence="1" type="ORF">GCM10010096_07000</name>
</gene>
<proteinExistence type="predicted"/>